<dbReference type="PANTHER" id="PTHR48019">
    <property type="entry name" value="SERUM RESPONSE FACTOR HOMOLOG"/>
    <property type="match status" value="1"/>
</dbReference>
<dbReference type="InterPro" id="IPR036879">
    <property type="entry name" value="TF_MADSbox_sf"/>
</dbReference>
<dbReference type="GO" id="GO:0005634">
    <property type="term" value="C:nucleus"/>
    <property type="evidence" value="ECO:0007669"/>
    <property type="project" value="UniProtKB-SubCell"/>
</dbReference>
<evidence type="ECO:0000256" key="5">
    <source>
        <dbReference type="ARBA" id="ARBA00023242"/>
    </source>
</evidence>
<dbReference type="GO" id="GO:0000977">
    <property type="term" value="F:RNA polymerase II transcription regulatory region sequence-specific DNA binding"/>
    <property type="evidence" value="ECO:0007669"/>
    <property type="project" value="InterPro"/>
</dbReference>
<dbReference type="InterPro" id="IPR050142">
    <property type="entry name" value="MADS-box/MEF2_TF"/>
</dbReference>
<dbReference type="CDD" id="cd00265">
    <property type="entry name" value="MADS_MEF2_like"/>
    <property type="match status" value="1"/>
</dbReference>
<dbReference type="PROSITE" id="PS00350">
    <property type="entry name" value="MADS_BOX_1"/>
    <property type="match status" value="1"/>
</dbReference>
<dbReference type="Pfam" id="PF01486">
    <property type="entry name" value="K-box"/>
    <property type="match status" value="1"/>
</dbReference>
<reference evidence="8" key="1">
    <citation type="submission" date="2021-05" db="UniProtKB">
        <authorList>
            <consortium name="EnsemblPlants"/>
        </authorList>
    </citation>
    <scope>IDENTIFICATION</scope>
    <source>
        <strain evidence="8">subsp. malaccensis</strain>
    </source>
</reference>
<dbReference type="FunFam" id="3.40.1810.10:FF:000003">
    <property type="entry name" value="MADS-box transcription factor MADS-MC"/>
    <property type="match status" value="1"/>
</dbReference>
<dbReference type="GO" id="GO:0045944">
    <property type="term" value="P:positive regulation of transcription by RNA polymerase II"/>
    <property type="evidence" value="ECO:0007669"/>
    <property type="project" value="InterPro"/>
</dbReference>
<feature type="domain" description="MADS-box" evidence="6">
    <location>
        <begin position="1"/>
        <end position="61"/>
    </location>
</feature>
<name>A0A804III0_MUSAM</name>
<accession>A0A804III0</accession>
<evidence type="ECO:0000313" key="8">
    <source>
        <dbReference type="EnsemblPlants" id="Ma03_p31640.1"/>
    </source>
</evidence>
<dbReference type="InterPro" id="IPR002100">
    <property type="entry name" value="TF_MADSbox"/>
</dbReference>
<dbReference type="PRINTS" id="PR00404">
    <property type="entry name" value="MADSDOMAIN"/>
</dbReference>
<keyword evidence="3" id="KW-0238">DNA-binding</keyword>
<comment type="subcellular location">
    <subcellularLocation>
        <location evidence="1">Nucleus</location>
    </subcellularLocation>
</comment>
<keyword evidence="2" id="KW-0805">Transcription regulation</keyword>
<feature type="domain" description="K-box" evidence="7">
    <location>
        <begin position="88"/>
        <end position="175"/>
    </location>
</feature>
<organism evidence="8 9">
    <name type="scientific">Musa acuminata subsp. malaccensis</name>
    <name type="common">Wild banana</name>
    <name type="synonym">Musa malaccensis</name>
    <dbReference type="NCBI Taxonomy" id="214687"/>
    <lineage>
        <taxon>Eukaryota</taxon>
        <taxon>Viridiplantae</taxon>
        <taxon>Streptophyta</taxon>
        <taxon>Embryophyta</taxon>
        <taxon>Tracheophyta</taxon>
        <taxon>Spermatophyta</taxon>
        <taxon>Magnoliopsida</taxon>
        <taxon>Liliopsida</taxon>
        <taxon>Zingiberales</taxon>
        <taxon>Musaceae</taxon>
        <taxon>Musa</taxon>
    </lineage>
</organism>
<dbReference type="Gene3D" id="3.40.1810.10">
    <property type="entry name" value="Transcription factor, MADS-box"/>
    <property type="match status" value="1"/>
</dbReference>
<dbReference type="GO" id="GO:0003700">
    <property type="term" value="F:DNA-binding transcription factor activity"/>
    <property type="evidence" value="ECO:0007669"/>
    <property type="project" value="InterPro"/>
</dbReference>
<dbReference type="SMART" id="SM00432">
    <property type="entry name" value="MADS"/>
    <property type="match status" value="1"/>
</dbReference>
<dbReference type="AlphaFoldDB" id="A0A804III0"/>
<protein>
    <submittedName>
        <fullName evidence="8">Uncharacterized protein</fullName>
    </submittedName>
</protein>
<keyword evidence="4" id="KW-0804">Transcription</keyword>
<dbReference type="InParanoid" id="A0A804III0"/>
<evidence type="ECO:0000256" key="2">
    <source>
        <dbReference type="ARBA" id="ARBA00023015"/>
    </source>
</evidence>
<proteinExistence type="predicted"/>
<dbReference type="Proteomes" id="UP000012960">
    <property type="component" value="Unplaced"/>
</dbReference>
<evidence type="ECO:0000259" key="6">
    <source>
        <dbReference type="PROSITE" id="PS50066"/>
    </source>
</evidence>
<dbReference type="PROSITE" id="PS50066">
    <property type="entry name" value="MADS_BOX_2"/>
    <property type="match status" value="1"/>
</dbReference>
<dbReference type="EnsemblPlants" id="Ma03_t31640.1">
    <property type="protein sequence ID" value="Ma03_p31640.1"/>
    <property type="gene ID" value="Ma03_g31640"/>
</dbReference>
<keyword evidence="9" id="KW-1185">Reference proteome</keyword>
<evidence type="ECO:0000256" key="3">
    <source>
        <dbReference type="ARBA" id="ARBA00023125"/>
    </source>
</evidence>
<evidence type="ECO:0000256" key="4">
    <source>
        <dbReference type="ARBA" id="ARBA00023163"/>
    </source>
</evidence>
<keyword evidence="5" id="KW-0539">Nucleus</keyword>
<sequence length="175" mass="20483">MGRGRVQLKRIENKINRQVTFSKRRSGLLKKAHEISVLCDAEVALVIFSPKGKLYEYSTNSSMEKLLQRYYESSYAERALVEADPRSQVSWCHEYGKLKAKVEALQKRQRQLMGEELEALTLKELQQLERQLDTSLRLMRSRKNHLLFDSIEELQRKASSTHYARSMNWGYVLDA</sequence>
<dbReference type="Gramene" id="Ma03_t31640.1">
    <property type="protein sequence ID" value="Ma03_p31640.1"/>
    <property type="gene ID" value="Ma03_g31640"/>
</dbReference>
<evidence type="ECO:0000256" key="1">
    <source>
        <dbReference type="ARBA" id="ARBA00004123"/>
    </source>
</evidence>
<dbReference type="Pfam" id="PF00319">
    <property type="entry name" value="SRF-TF"/>
    <property type="match status" value="1"/>
</dbReference>
<dbReference type="PROSITE" id="PS51297">
    <property type="entry name" value="K_BOX"/>
    <property type="match status" value="1"/>
</dbReference>
<dbReference type="InterPro" id="IPR002487">
    <property type="entry name" value="TF_Kbox"/>
</dbReference>
<dbReference type="SUPFAM" id="SSF55455">
    <property type="entry name" value="SRF-like"/>
    <property type="match status" value="1"/>
</dbReference>
<dbReference type="OMA" id="STHYARS"/>
<evidence type="ECO:0000313" key="9">
    <source>
        <dbReference type="Proteomes" id="UP000012960"/>
    </source>
</evidence>
<evidence type="ECO:0000259" key="7">
    <source>
        <dbReference type="PROSITE" id="PS51297"/>
    </source>
</evidence>
<dbReference type="GO" id="GO:0046983">
    <property type="term" value="F:protein dimerization activity"/>
    <property type="evidence" value="ECO:0007669"/>
    <property type="project" value="InterPro"/>
</dbReference>
<dbReference type="InterPro" id="IPR033896">
    <property type="entry name" value="MEF2-like_N"/>
</dbReference>